<evidence type="ECO:0000313" key="3">
    <source>
        <dbReference type="Proteomes" id="UP000592181"/>
    </source>
</evidence>
<dbReference type="InterPro" id="IPR008914">
    <property type="entry name" value="PEBP"/>
</dbReference>
<protein>
    <recommendedName>
        <fullName evidence="4">YbhB/YbcL family Raf kinase inhibitor-like protein</fullName>
    </recommendedName>
</protein>
<dbReference type="EMBL" id="JACBZX010000001">
    <property type="protein sequence ID" value="NYG38159.1"/>
    <property type="molecule type" value="Genomic_DNA"/>
</dbReference>
<evidence type="ECO:0000256" key="1">
    <source>
        <dbReference type="ARBA" id="ARBA00007120"/>
    </source>
</evidence>
<accession>A0A852X5I1</accession>
<evidence type="ECO:0008006" key="4">
    <source>
        <dbReference type="Google" id="ProtNLM"/>
    </source>
</evidence>
<evidence type="ECO:0000313" key="2">
    <source>
        <dbReference type="EMBL" id="NYG38159.1"/>
    </source>
</evidence>
<dbReference type="PANTHER" id="PTHR30289">
    <property type="entry name" value="UNCHARACTERIZED PROTEIN YBCL-RELATED"/>
    <property type="match status" value="1"/>
</dbReference>
<gene>
    <name evidence="2" type="ORF">BJY28_002628</name>
</gene>
<sequence>MDLNSRPTAPDPYALLPEVPSFELTSEAFADGGTLPDDQVGAAGNTSPQLAWSGAPEGTKSYAVSCFDPDAPTPAGFWHWTVLGIPAEVTSLATGAGAEGGAGLPEGAFMTTADTGAQAFYGAAPPAGDRPHRYVFAVHALDAEPDELGLDGSATCTVAAFTYLFSTIGRATLTGTYQEPA</sequence>
<name>A0A852X5I1_9MICO</name>
<proteinExistence type="inferred from homology"/>
<dbReference type="RefSeq" id="WP_179463398.1">
    <property type="nucleotide sequence ID" value="NZ_JACBZX010000001.1"/>
</dbReference>
<dbReference type="SUPFAM" id="SSF49777">
    <property type="entry name" value="PEBP-like"/>
    <property type="match status" value="1"/>
</dbReference>
<dbReference type="Gene3D" id="3.90.280.10">
    <property type="entry name" value="PEBP-like"/>
    <property type="match status" value="1"/>
</dbReference>
<organism evidence="2 3">
    <name type="scientific">Janibacter alkaliphilus</name>
    <dbReference type="NCBI Taxonomy" id="1069963"/>
    <lineage>
        <taxon>Bacteria</taxon>
        <taxon>Bacillati</taxon>
        <taxon>Actinomycetota</taxon>
        <taxon>Actinomycetes</taxon>
        <taxon>Micrococcales</taxon>
        <taxon>Intrasporangiaceae</taxon>
        <taxon>Janibacter</taxon>
    </lineage>
</organism>
<dbReference type="AlphaFoldDB" id="A0A852X5I1"/>
<dbReference type="InterPro" id="IPR036610">
    <property type="entry name" value="PEBP-like_sf"/>
</dbReference>
<comment type="caution">
    <text evidence="2">The sequence shown here is derived from an EMBL/GenBank/DDBJ whole genome shotgun (WGS) entry which is preliminary data.</text>
</comment>
<dbReference type="PANTHER" id="PTHR30289:SF1">
    <property type="entry name" value="PEBP (PHOSPHATIDYLETHANOLAMINE-BINDING PROTEIN) FAMILY PROTEIN"/>
    <property type="match status" value="1"/>
</dbReference>
<comment type="similarity">
    <text evidence="1">Belongs to the UPF0098 family.</text>
</comment>
<dbReference type="CDD" id="cd00865">
    <property type="entry name" value="PEBP_bact_arch"/>
    <property type="match status" value="1"/>
</dbReference>
<dbReference type="InterPro" id="IPR005247">
    <property type="entry name" value="YbhB_YbcL/LppC-like"/>
</dbReference>
<dbReference type="Proteomes" id="UP000592181">
    <property type="component" value="Unassembled WGS sequence"/>
</dbReference>
<keyword evidence="3" id="KW-1185">Reference proteome</keyword>
<reference evidence="2 3" key="1">
    <citation type="submission" date="2020-07" db="EMBL/GenBank/DDBJ databases">
        <title>Sequencing the genomes of 1000 actinobacteria strains.</title>
        <authorList>
            <person name="Klenk H.-P."/>
        </authorList>
    </citation>
    <scope>NUCLEOTIDE SEQUENCE [LARGE SCALE GENOMIC DNA]</scope>
    <source>
        <strain evidence="2 3">DSM 24723</strain>
    </source>
</reference>
<dbReference type="Pfam" id="PF01161">
    <property type="entry name" value="PBP"/>
    <property type="match status" value="1"/>
</dbReference>
<dbReference type="NCBIfam" id="TIGR00481">
    <property type="entry name" value="YbhB/YbcL family Raf kinase inhibitor-like protein"/>
    <property type="match status" value="1"/>
</dbReference>